<dbReference type="Proteomes" id="UP000094622">
    <property type="component" value="Unassembled WGS sequence"/>
</dbReference>
<feature type="domain" description="Thioesterase TesA-like" evidence="3">
    <location>
        <begin position="23"/>
        <end position="249"/>
    </location>
</feature>
<evidence type="ECO:0000313" key="4">
    <source>
        <dbReference type="EMBL" id="ODN72162.1"/>
    </source>
</evidence>
<evidence type="ECO:0000259" key="3">
    <source>
        <dbReference type="SMART" id="SM00824"/>
    </source>
</evidence>
<name>A0A1E3H766_9HYPH</name>
<dbReference type="PANTHER" id="PTHR11487:SF0">
    <property type="entry name" value="S-ACYL FATTY ACID SYNTHASE THIOESTERASE, MEDIUM CHAIN"/>
    <property type="match status" value="1"/>
</dbReference>
<gene>
    <name evidence="4" type="primary">lgrE</name>
    <name evidence="4" type="ORF">A6302_00460</name>
</gene>
<dbReference type="SUPFAM" id="SSF53474">
    <property type="entry name" value="alpha/beta-Hydrolases"/>
    <property type="match status" value="1"/>
</dbReference>
<dbReference type="SMART" id="SM00824">
    <property type="entry name" value="PKS_TE"/>
    <property type="match status" value="1"/>
</dbReference>
<dbReference type="OrthoDB" id="8480037at2"/>
<dbReference type="GO" id="GO:0016787">
    <property type="term" value="F:hydrolase activity"/>
    <property type="evidence" value="ECO:0007669"/>
    <property type="project" value="UniProtKB-KW"/>
</dbReference>
<protein>
    <submittedName>
        <fullName evidence="4">Linear gramicidin dehydrogenase LgrE</fullName>
        <ecNumber evidence="4">1.1.-.-</ecNumber>
    </submittedName>
</protein>
<evidence type="ECO:0000256" key="1">
    <source>
        <dbReference type="ARBA" id="ARBA00007169"/>
    </source>
</evidence>
<accession>A0A1E3H766</accession>
<evidence type="ECO:0000313" key="5">
    <source>
        <dbReference type="Proteomes" id="UP000094622"/>
    </source>
</evidence>
<dbReference type="InterPro" id="IPR012223">
    <property type="entry name" value="TEII"/>
</dbReference>
<evidence type="ECO:0000256" key="2">
    <source>
        <dbReference type="ARBA" id="ARBA00022801"/>
    </source>
</evidence>
<dbReference type="Gene3D" id="3.40.50.1820">
    <property type="entry name" value="alpha/beta hydrolase"/>
    <property type="match status" value="1"/>
</dbReference>
<dbReference type="GO" id="GO:0008610">
    <property type="term" value="P:lipid biosynthetic process"/>
    <property type="evidence" value="ECO:0007669"/>
    <property type="project" value="TreeGrafter"/>
</dbReference>
<dbReference type="EC" id="1.1.-.-" evidence="4"/>
<sequence length="267" mass="28643">MTPATPVPARSPAPAAGRTPLLICLPPAGAGPSLFFPWTRRHPGRVEILPVSLPGREARIGEPLAESLEALADGLAADLALRLAVHPAQPYALFGYSMGAVLGYEIGRRLARMGLPKPEMLFLLGCNPPDSLAAGHDPLHLMDSAAFWETLVDLGGTPRELLADPEALQLFEPSVRNDFRLCETYRPDMDAPPLGWPAHAFFADGDRFADAALAPGWTRFLGGPLTQHTLSGNHMLGRAEFAALLDRLLALWPDRGIARNERTGTGG</sequence>
<dbReference type="AlphaFoldDB" id="A0A1E3H766"/>
<dbReference type="InterPro" id="IPR020802">
    <property type="entry name" value="TesA-like"/>
</dbReference>
<comment type="caution">
    <text evidence="4">The sequence shown here is derived from an EMBL/GenBank/DDBJ whole genome shotgun (WGS) entry which is preliminary data.</text>
</comment>
<reference evidence="4 5" key="1">
    <citation type="submission" date="2016-07" db="EMBL/GenBank/DDBJ databases">
        <title>Draft Genome Sequence of Methylobrevis pamukkalensis PK2.</title>
        <authorList>
            <person name="Vasilenko O.V."/>
            <person name="Doronina N.V."/>
            <person name="Shmareva M.N."/>
            <person name="Tarlachkov S.V."/>
            <person name="Mustakhimov I."/>
            <person name="Trotsenko Y.A."/>
        </authorList>
    </citation>
    <scope>NUCLEOTIDE SEQUENCE [LARGE SCALE GENOMIC DNA]</scope>
    <source>
        <strain evidence="4 5">PK2</strain>
    </source>
</reference>
<dbReference type="PATRIC" id="fig|1439726.3.peg.485"/>
<dbReference type="GO" id="GO:0016491">
    <property type="term" value="F:oxidoreductase activity"/>
    <property type="evidence" value="ECO:0007669"/>
    <property type="project" value="UniProtKB-KW"/>
</dbReference>
<keyword evidence="2" id="KW-0378">Hydrolase</keyword>
<organism evidence="4 5">
    <name type="scientific">Methylobrevis pamukkalensis</name>
    <dbReference type="NCBI Taxonomy" id="1439726"/>
    <lineage>
        <taxon>Bacteria</taxon>
        <taxon>Pseudomonadati</taxon>
        <taxon>Pseudomonadota</taxon>
        <taxon>Alphaproteobacteria</taxon>
        <taxon>Hyphomicrobiales</taxon>
        <taxon>Pleomorphomonadaceae</taxon>
        <taxon>Methylobrevis</taxon>
    </lineage>
</organism>
<proteinExistence type="inferred from homology"/>
<dbReference type="RefSeq" id="WP_069305639.1">
    <property type="nucleotide sequence ID" value="NZ_MCRJ01000006.1"/>
</dbReference>
<keyword evidence="5" id="KW-1185">Reference proteome</keyword>
<keyword evidence="4" id="KW-0560">Oxidoreductase</keyword>
<dbReference type="InterPro" id="IPR001031">
    <property type="entry name" value="Thioesterase"/>
</dbReference>
<dbReference type="EMBL" id="MCRJ01000006">
    <property type="protein sequence ID" value="ODN72162.1"/>
    <property type="molecule type" value="Genomic_DNA"/>
</dbReference>
<dbReference type="Pfam" id="PF00975">
    <property type="entry name" value="Thioesterase"/>
    <property type="match status" value="1"/>
</dbReference>
<dbReference type="PANTHER" id="PTHR11487">
    <property type="entry name" value="THIOESTERASE"/>
    <property type="match status" value="1"/>
</dbReference>
<dbReference type="InterPro" id="IPR029058">
    <property type="entry name" value="AB_hydrolase_fold"/>
</dbReference>
<comment type="similarity">
    <text evidence="1">Belongs to the thioesterase family.</text>
</comment>